<gene>
    <name evidence="3" type="ORF">L203_104535</name>
</gene>
<sequence length="450" mass="49303">MASDLEYLNLLVWQALGSTLNHLVWCSILGLMLQCFLLGIVFSHCRRYLETYTLSDPAVTVLGVVIGIGLVMTNLGVTCSQTRRLISQSGDHSPMASADNTGNLIVVSLATAIGFAGMVYGIWKIWKLAGKSRVMFCGPLGVAALAYLGLSGAVLRHGVTKPETQLANLDSITVWINSQGNYYKAWAGLLFGVYFTIWLMRGLYKTLLWVISESMLPIIVASLVLLIQLTSHTPSLATSSRVTIQTLPALALLSILNPLIYRTRLQAIVDSRSLAETDLSNSIGLSRLSRGKRMTVSTFSFKNFSYKEKLKDEEEHSVRVTVDTHVMENNISPPPSAFSFNSRFRDISPLASPTPTLFPNGCSSPVFPKLASPFDPYEASVALEDDSRSFQNISAPSFKSAVPSGKSLAVSKIDRSKSIKSERTVKKKKKMGPVLDPSGWPDMPERKDKD</sequence>
<dbReference type="RefSeq" id="XP_066070013.1">
    <property type="nucleotide sequence ID" value="XM_066213916.1"/>
</dbReference>
<evidence type="ECO:0000313" key="4">
    <source>
        <dbReference type="Proteomes" id="UP000094043"/>
    </source>
</evidence>
<keyword evidence="2" id="KW-0472">Membrane</keyword>
<accession>A0AAJ8JVM8</accession>
<evidence type="ECO:0000313" key="3">
    <source>
        <dbReference type="EMBL" id="WVN89313.1"/>
    </source>
</evidence>
<dbReference type="KEGG" id="cdep:91088745"/>
<dbReference type="AlphaFoldDB" id="A0AAJ8JVM8"/>
<keyword evidence="2" id="KW-1133">Transmembrane helix</keyword>
<reference evidence="3" key="3">
    <citation type="submission" date="2024-01" db="EMBL/GenBank/DDBJ databases">
        <authorList>
            <person name="Coelho M.A."/>
            <person name="David-Palma M."/>
            <person name="Shea T."/>
            <person name="Sun S."/>
            <person name="Cuomo C.A."/>
            <person name="Heitman J."/>
        </authorList>
    </citation>
    <scope>NUCLEOTIDE SEQUENCE</scope>
    <source>
        <strain evidence="3">CBS 7841</strain>
    </source>
</reference>
<feature type="transmembrane region" description="Helical" evidence="2">
    <location>
        <begin position="135"/>
        <end position="155"/>
    </location>
</feature>
<evidence type="ECO:0000256" key="1">
    <source>
        <dbReference type="SAM" id="MobiDB-lite"/>
    </source>
</evidence>
<keyword evidence="2" id="KW-0812">Transmembrane</keyword>
<proteinExistence type="predicted"/>
<feature type="compositionally biased region" description="Basic and acidic residues" evidence="1">
    <location>
        <begin position="412"/>
        <end position="424"/>
    </location>
</feature>
<keyword evidence="4" id="KW-1185">Reference proteome</keyword>
<dbReference type="EMBL" id="CP143788">
    <property type="protein sequence ID" value="WVN89313.1"/>
    <property type="molecule type" value="Genomic_DNA"/>
</dbReference>
<feature type="transmembrane region" description="Helical" evidence="2">
    <location>
        <begin position="54"/>
        <end position="77"/>
    </location>
</feature>
<feature type="transmembrane region" description="Helical" evidence="2">
    <location>
        <begin position="242"/>
        <end position="261"/>
    </location>
</feature>
<dbReference type="GeneID" id="91088745"/>
<dbReference type="Proteomes" id="UP000094043">
    <property type="component" value="Chromosome 5"/>
</dbReference>
<reference evidence="3" key="2">
    <citation type="journal article" date="2022" name="Elife">
        <title>Obligate sexual reproduction of a homothallic fungus closely related to the Cryptococcus pathogenic species complex.</title>
        <authorList>
            <person name="Passer A.R."/>
            <person name="Clancey S.A."/>
            <person name="Shea T."/>
            <person name="David-Palma M."/>
            <person name="Averette A.F."/>
            <person name="Boekhout T."/>
            <person name="Porcel B.M."/>
            <person name="Nowrousian M."/>
            <person name="Cuomo C.A."/>
            <person name="Sun S."/>
            <person name="Heitman J."/>
            <person name="Coelho M.A."/>
        </authorList>
    </citation>
    <scope>NUCLEOTIDE SEQUENCE</scope>
    <source>
        <strain evidence="3">CBS 7841</strain>
    </source>
</reference>
<feature type="transmembrane region" description="Helical" evidence="2">
    <location>
        <begin position="207"/>
        <end position="230"/>
    </location>
</feature>
<protein>
    <submittedName>
        <fullName evidence="3">Uncharacterized protein</fullName>
    </submittedName>
</protein>
<feature type="transmembrane region" description="Helical" evidence="2">
    <location>
        <begin position="20"/>
        <end position="42"/>
    </location>
</feature>
<feature type="region of interest" description="Disordered" evidence="1">
    <location>
        <begin position="409"/>
        <end position="450"/>
    </location>
</feature>
<name>A0AAJ8JVM8_9TREE</name>
<organism evidence="3 4">
    <name type="scientific">Cryptococcus depauperatus CBS 7841</name>
    <dbReference type="NCBI Taxonomy" id="1295531"/>
    <lineage>
        <taxon>Eukaryota</taxon>
        <taxon>Fungi</taxon>
        <taxon>Dikarya</taxon>
        <taxon>Basidiomycota</taxon>
        <taxon>Agaricomycotina</taxon>
        <taxon>Tremellomycetes</taxon>
        <taxon>Tremellales</taxon>
        <taxon>Cryptococcaceae</taxon>
        <taxon>Cryptococcus</taxon>
    </lineage>
</organism>
<evidence type="ECO:0000256" key="2">
    <source>
        <dbReference type="SAM" id="Phobius"/>
    </source>
</evidence>
<feature type="transmembrane region" description="Helical" evidence="2">
    <location>
        <begin position="104"/>
        <end position="123"/>
    </location>
</feature>
<reference evidence="3" key="1">
    <citation type="submission" date="2016-06" db="EMBL/GenBank/DDBJ databases">
        <authorList>
            <person name="Cuomo C."/>
            <person name="Litvintseva A."/>
            <person name="Heitman J."/>
            <person name="Chen Y."/>
            <person name="Sun S."/>
            <person name="Springer D."/>
            <person name="Dromer F."/>
            <person name="Young S."/>
            <person name="Zeng Q."/>
            <person name="Chapman S."/>
            <person name="Gujja S."/>
            <person name="Saif S."/>
            <person name="Birren B."/>
        </authorList>
    </citation>
    <scope>NUCLEOTIDE SEQUENCE</scope>
    <source>
        <strain evidence="3">CBS 7841</strain>
    </source>
</reference>